<feature type="region of interest" description="Disordered" evidence="1">
    <location>
        <begin position="1"/>
        <end position="24"/>
    </location>
</feature>
<feature type="compositionally biased region" description="Basic residues" evidence="1">
    <location>
        <begin position="1"/>
        <end position="10"/>
    </location>
</feature>
<protein>
    <submittedName>
        <fullName evidence="2">Uncharacterized protein</fullName>
    </submittedName>
</protein>
<feature type="non-terminal residue" evidence="2">
    <location>
        <position position="1"/>
    </location>
</feature>
<evidence type="ECO:0000256" key="1">
    <source>
        <dbReference type="SAM" id="MobiDB-lite"/>
    </source>
</evidence>
<dbReference type="Proteomes" id="UP000324897">
    <property type="component" value="Unassembled WGS sequence"/>
</dbReference>
<reference evidence="2 3" key="1">
    <citation type="journal article" date="2019" name="Sci. Rep.">
        <title>A high-quality genome of Eragrostis curvula grass provides insights into Poaceae evolution and supports new strategies to enhance forage quality.</title>
        <authorList>
            <person name="Carballo J."/>
            <person name="Santos B.A.C.M."/>
            <person name="Zappacosta D."/>
            <person name="Garbus I."/>
            <person name="Selva J.P."/>
            <person name="Gallo C.A."/>
            <person name="Diaz A."/>
            <person name="Albertini E."/>
            <person name="Caccamo M."/>
            <person name="Echenique V."/>
        </authorList>
    </citation>
    <scope>NUCLEOTIDE SEQUENCE [LARGE SCALE GENOMIC DNA]</scope>
    <source>
        <strain evidence="3">cv. Victoria</strain>
        <tissue evidence="2">Leaf</tissue>
    </source>
</reference>
<dbReference type="Gramene" id="TVU34710">
    <property type="protein sequence ID" value="TVU34710"/>
    <property type="gene ID" value="EJB05_16557"/>
</dbReference>
<keyword evidence="3" id="KW-1185">Reference proteome</keyword>
<gene>
    <name evidence="2" type="ORF">EJB05_16557</name>
</gene>
<evidence type="ECO:0000313" key="3">
    <source>
        <dbReference type="Proteomes" id="UP000324897"/>
    </source>
</evidence>
<name>A0A5J9VI91_9POAL</name>
<evidence type="ECO:0000313" key="2">
    <source>
        <dbReference type="EMBL" id="TVU34710.1"/>
    </source>
</evidence>
<organism evidence="2 3">
    <name type="scientific">Eragrostis curvula</name>
    <name type="common">weeping love grass</name>
    <dbReference type="NCBI Taxonomy" id="38414"/>
    <lineage>
        <taxon>Eukaryota</taxon>
        <taxon>Viridiplantae</taxon>
        <taxon>Streptophyta</taxon>
        <taxon>Embryophyta</taxon>
        <taxon>Tracheophyta</taxon>
        <taxon>Spermatophyta</taxon>
        <taxon>Magnoliopsida</taxon>
        <taxon>Liliopsida</taxon>
        <taxon>Poales</taxon>
        <taxon>Poaceae</taxon>
        <taxon>PACMAD clade</taxon>
        <taxon>Chloridoideae</taxon>
        <taxon>Eragrostideae</taxon>
        <taxon>Eragrostidinae</taxon>
        <taxon>Eragrostis</taxon>
    </lineage>
</organism>
<accession>A0A5J9VI91</accession>
<dbReference type="AlphaFoldDB" id="A0A5J9VI91"/>
<proteinExistence type="predicted"/>
<comment type="caution">
    <text evidence="2">The sequence shown here is derived from an EMBL/GenBank/DDBJ whole genome shotgun (WGS) entry which is preliminary data.</text>
</comment>
<dbReference type="EMBL" id="RWGY01000009">
    <property type="protein sequence ID" value="TVU34710.1"/>
    <property type="molecule type" value="Genomic_DNA"/>
</dbReference>
<sequence length="140" mass="15013">MDLRMAKKPNRPMGAQHFEPTGNSALAPFEKERRLLPEGCNPPAVSSARPAVVLSLVAVPPAPDDVSSPIDHLLYIPLPTRASFTFLIHLIDIADLRPVPERLSADSGIGQGSTDGEMEIIGPGLGRQAVLERLAQHVDP</sequence>